<feature type="region of interest" description="Disordered" evidence="1">
    <location>
        <begin position="22"/>
        <end position="66"/>
    </location>
</feature>
<keyword evidence="3" id="KW-1185">Reference proteome</keyword>
<evidence type="ECO:0000313" key="3">
    <source>
        <dbReference type="Proteomes" id="UP000829720"/>
    </source>
</evidence>
<protein>
    <submittedName>
        <fullName evidence="2">Uncharacterized protein</fullName>
    </submittedName>
</protein>
<evidence type="ECO:0000256" key="1">
    <source>
        <dbReference type="SAM" id="MobiDB-lite"/>
    </source>
</evidence>
<organism evidence="2 3">
    <name type="scientific">Albula goreensis</name>
    <dbReference type="NCBI Taxonomy" id="1534307"/>
    <lineage>
        <taxon>Eukaryota</taxon>
        <taxon>Metazoa</taxon>
        <taxon>Chordata</taxon>
        <taxon>Craniata</taxon>
        <taxon>Vertebrata</taxon>
        <taxon>Euteleostomi</taxon>
        <taxon>Actinopterygii</taxon>
        <taxon>Neopterygii</taxon>
        <taxon>Teleostei</taxon>
        <taxon>Albuliformes</taxon>
        <taxon>Albulidae</taxon>
        <taxon>Albula</taxon>
    </lineage>
</organism>
<proteinExistence type="predicted"/>
<evidence type="ECO:0000313" key="2">
    <source>
        <dbReference type="EMBL" id="KAI1903975.1"/>
    </source>
</evidence>
<reference evidence="2" key="1">
    <citation type="submission" date="2021-01" db="EMBL/GenBank/DDBJ databases">
        <authorList>
            <person name="Zahm M."/>
            <person name="Roques C."/>
            <person name="Cabau C."/>
            <person name="Klopp C."/>
            <person name="Donnadieu C."/>
            <person name="Jouanno E."/>
            <person name="Lampietro C."/>
            <person name="Louis A."/>
            <person name="Herpin A."/>
            <person name="Echchiki A."/>
            <person name="Berthelot C."/>
            <person name="Parey E."/>
            <person name="Roest-Crollius H."/>
            <person name="Braasch I."/>
            <person name="Postlethwait J."/>
            <person name="Bobe J."/>
            <person name="Montfort J."/>
            <person name="Bouchez O."/>
            <person name="Begum T."/>
            <person name="Mejri S."/>
            <person name="Adams A."/>
            <person name="Chen W.-J."/>
            <person name="Guiguen Y."/>
        </authorList>
    </citation>
    <scope>NUCLEOTIDE SEQUENCE</scope>
    <source>
        <tissue evidence="2">Blood</tissue>
    </source>
</reference>
<gene>
    <name evidence="2" type="ORF">AGOR_G00000930</name>
</gene>
<name>A0A8T3EA27_9TELE</name>
<dbReference type="AlphaFoldDB" id="A0A8T3EA27"/>
<comment type="caution">
    <text evidence="2">The sequence shown here is derived from an EMBL/GenBank/DDBJ whole genome shotgun (WGS) entry which is preliminary data.</text>
</comment>
<feature type="region of interest" description="Disordered" evidence="1">
    <location>
        <begin position="80"/>
        <end position="106"/>
    </location>
</feature>
<sequence length="106" mass="11314">MWKGGVHLATWGLLQWKGLRLPGLPPPAPTPQSRQTASSCSSRASLRSLSDVNDNDAVGPSSPLPLERIGAVPQRLIPAIEPAGLRRPRGSDRSCDPMPSLFLPSL</sequence>
<accession>A0A8T3EA27</accession>
<dbReference type="Proteomes" id="UP000829720">
    <property type="component" value="Unassembled WGS sequence"/>
</dbReference>
<feature type="compositionally biased region" description="Low complexity" evidence="1">
    <location>
        <begin position="31"/>
        <end position="50"/>
    </location>
</feature>
<dbReference type="EMBL" id="JAERUA010000001">
    <property type="protein sequence ID" value="KAI1903975.1"/>
    <property type="molecule type" value="Genomic_DNA"/>
</dbReference>